<accession>A0A448MIS9</accession>
<reference evidence="1 2" key="1">
    <citation type="submission" date="2018-12" db="EMBL/GenBank/DDBJ databases">
        <authorList>
            <consortium name="Pathogen Informatics"/>
        </authorList>
    </citation>
    <scope>NUCLEOTIDE SEQUENCE [LARGE SCALE GENOMIC DNA]</scope>
    <source>
        <strain evidence="1 2">NCTC8284</strain>
    </source>
</reference>
<protein>
    <submittedName>
        <fullName evidence="1">Uncharacterized protein</fullName>
    </submittedName>
</protein>
<organism evidence="1 2">
    <name type="scientific">Rodentibacter pneumotropicus</name>
    <dbReference type="NCBI Taxonomy" id="758"/>
    <lineage>
        <taxon>Bacteria</taxon>
        <taxon>Pseudomonadati</taxon>
        <taxon>Pseudomonadota</taxon>
        <taxon>Gammaproteobacteria</taxon>
        <taxon>Pasteurellales</taxon>
        <taxon>Pasteurellaceae</taxon>
        <taxon>Rodentibacter</taxon>
    </lineage>
</organism>
<proteinExistence type="predicted"/>
<gene>
    <name evidence="1" type="ORF">NCTC8284_00163</name>
</gene>
<name>A0A448MIS9_9PAST</name>
<dbReference type="Gene3D" id="6.20.50.100">
    <property type="match status" value="1"/>
</dbReference>
<dbReference type="EMBL" id="LR134405">
    <property type="protein sequence ID" value="VEH65029.1"/>
    <property type="molecule type" value="Genomic_DNA"/>
</dbReference>
<sequence>MKAGNTVAYKAGKNIVVKQDGQNITYSTTDKPIFDVVNANEFKAGDVVVNNQGINAGNKKSLMLQKGQRIVMRLTMPNLEKPITKFVNWKIN</sequence>
<dbReference type="KEGG" id="rpne:NCTC8284_00163"/>
<dbReference type="Proteomes" id="UP000278733">
    <property type="component" value="Chromosome"/>
</dbReference>
<evidence type="ECO:0000313" key="1">
    <source>
        <dbReference type="EMBL" id="VEH65029.1"/>
    </source>
</evidence>
<evidence type="ECO:0000313" key="2">
    <source>
        <dbReference type="Proteomes" id="UP000278733"/>
    </source>
</evidence>
<dbReference type="AlphaFoldDB" id="A0A448MIS9"/>